<organism evidence="12">
    <name type="scientific">Micromonospora sp. CCTCC AA 2012012</name>
    <dbReference type="NCBI Taxonomy" id="3111921"/>
    <lineage>
        <taxon>Bacteria</taxon>
        <taxon>Bacillati</taxon>
        <taxon>Actinomycetota</taxon>
        <taxon>Actinomycetes</taxon>
        <taxon>Micromonosporales</taxon>
        <taxon>Micromonosporaceae</taxon>
        <taxon>Micromonospora</taxon>
    </lineage>
</organism>
<evidence type="ECO:0000256" key="8">
    <source>
        <dbReference type="ARBA" id="ARBA00023136"/>
    </source>
</evidence>
<dbReference type="PANTHER" id="PTHR23535">
    <property type="entry name" value="SUGAR EFFLUX TRANSPORTER A-RELATED"/>
    <property type="match status" value="1"/>
</dbReference>
<evidence type="ECO:0000256" key="2">
    <source>
        <dbReference type="ARBA" id="ARBA00006523"/>
    </source>
</evidence>
<evidence type="ECO:0000256" key="4">
    <source>
        <dbReference type="ARBA" id="ARBA00022475"/>
    </source>
</evidence>
<feature type="transmembrane region" description="Helical" evidence="10">
    <location>
        <begin position="197"/>
        <end position="219"/>
    </location>
</feature>
<dbReference type="SUPFAM" id="SSF103473">
    <property type="entry name" value="MFS general substrate transporter"/>
    <property type="match status" value="1"/>
</dbReference>
<dbReference type="InterPro" id="IPR020846">
    <property type="entry name" value="MFS_dom"/>
</dbReference>
<comment type="similarity">
    <text evidence="2">Belongs to the major facilitator superfamily. Set transporter family.</text>
</comment>
<dbReference type="AlphaFoldDB" id="A0AAU7MBK6"/>
<evidence type="ECO:0000256" key="9">
    <source>
        <dbReference type="SAM" id="MobiDB-lite"/>
    </source>
</evidence>
<protein>
    <submittedName>
        <fullName evidence="12">MFS transporter</fullName>
    </submittedName>
</protein>
<feature type="domain" description="Major facilitator superfamily (MFS) profile" evidence="11">
    <location>
        <begin position="193"/>
        <end position="389"/>
    </location>
</feature>
<dbReference type="RefSeq" id="WP_350935158.1">
    <property type="nucleotide sequence ID" value="NZ_CP157762.1"/>
</dbReference>
<feature type="transmembrane region" description="Helical" evidence="10">
    <location>
        <begin position="231"/>
        <end position="252"/>
    </location>
</feature>
<dbReference type="EMBL" id="CP157762">
    <property type="protein sequence ID" value="XBP94863.1"/>
    <property type="molecule type" value="Genomic_DNA"/>
</dbReference>
<keyword evidence="3" id="KW-0813">Transport</keyword>
<evidence type="ECO:0000256" key="5">
    <source>
        <dbReference type="ARBA" id="ARBA00022597"/>
    </source>
</evidence>
<proteinExistence type="inferred from homology"/>
<keyword evidence="6 10" id="KW-0812">Transmembrane</keyword>
<feature type="transmembrane region" description="Helical" evidence="10">
    <location>
        <begin position="158"/>
        <end position="177"/>
    </location>
</feature>
<feature type="transmembrane region" description="Helical" evidence="10">
    <location>
        <begin position="318"/>
        <end position="339"/>
    </location>
</feature>
<evidence type="ECO:0000256" key="3">
    <source>
        <dbReference type="ARBA" id="ARBA00022448"/>
    </source>
</evidence>
<feature type="transmembrane region" description="Helical" evidence="10">
    <location>
        <begin position="289"/>
        <end position="306"/>
    </location>
</feature>
<dbReference type="InterPro" id="IPR036259">
    <property type="entry name" value="MFS_trans_sf"/>
</dbReference>
<feature type="transmembrane region" description="Helical" evidence="10">
    <location>
        <begin position="131"/>
        <end position="152"/>
    </location>
</feature>
<reference evidence="13" key="2">
    <citation type="submission" date="2024-06" db="EMBL/GenBank/DDBJ databases">
        <title>Micromonospora mangrovi CCTCC AA 2012012 genome sequences.</title>
        <authorList>
            <person name="Gao J."/>
        </authorList>
    </citation>
    <scope>NUCLEOTIDE SEQUENCE</scope>
    <source>
        <strain evidence="13">CCTCC AA 2012012</strain>
    </source>
</reference>
<keyword evidence="7 10" id="KW-1133">Transmembrane helix</keyword>
<evidence type="ECO:0000256" key="1">
    <source>
        <dbReference type="ARBA" id="ARBA00004651"/>
    </source>
</evidence>
<evidence type="ECO:0000256" key="10">
    <source>
        <dbReference type="SAM" id="Phobius"/>
    </source>
</evidence>
<dbReference type="Gene3D" id="1.20.1250.20">
    <property type="entry name" value="MFS general substrate transporter like domains"/>
    <property type="match status" value="2"/>
</dbReference>
<feature type="region of interest" description="Disordered" evidence="9">
    <location>
        <begin position="370"/>
        <end position="389"/>
    </location>
</feature>
<evidence type="ECO:0000313" key="12">
    <source>
        <dbReference type="EMBL" id="XBP94863.1"/>
    </source>
</evidence>
<feature type="transmembrane region" description="Helical" evidence="10">
    <location>
        <begin position="69"/>
        <end position="87"/>
    </location>
</feature>
<sequence length="389" mass="39896">MPFVALFAAVLLFGIADSMIHSYLVLFGADVVGLTPLQIGVWASVLAVGGITIGWWLGRLFDRRPARTYAMVVILAGSAGYLLLPWVSSFLLLLLLAATVLGAMGAVFPQLFALARAVLGEGAAGQRSAPLLRSGWSLAWAVGPLLGALVLSRGGYPWLMWTAAGVYVAAALILSAVPRPGPVAGTSSAPGRTPVLLTVSVTLFFTAMFAGGVALPLFVTRALHQPPASVGVLFSVCAAVEVVATLGLIVVPDRVSQRALILGGFGSFVCLYALTAVSSTMLMLVVGQVFRGVGIAIVGAAGIRYFQDLLAPATGRATTLFANASTAGLLVSGILSGVAVEHVGYRATFCLCGVAAALGAVAFTLGSRRRPDRRAPAPVGPERQPAGSA</sequence>
<dbReference type="PANTHER" id="PTHR23535:SF2">
    <property type="entry name" value="SUGAR EFFLUX TRANSPORTER A-RELATED"/>
    <property type="match status" value="1"/>
</dbReference>
<feature type="transmembrane region" description="Helical" evidence="10">
    <location>
        <begin position="34"/>
        <end position="57"/>
    </location>
</feature>
<keyword evidence="8 10" id="KW-0472">Membrane</keyword>
<evidence type="ECO:0000256" key="7">
    <source>
        <dbReference type="ARBA" id="ARBA00022989"/>
    </source>
</evidence>
<evidence type="ECO:0000259" key="11">
    <source>
        <dbReference type="PROSITE" id="PS50850"/>
    </source>
</evidence>
<keyword evidence="4" id="KW-1003">Cell membrane</keyword>
<feature type="transmembrane region" description="Helical" evidence="10">
    <location>
        <begin position="259"/>
        <end position="283"/>
    </location>
</feature>
<evidence type="ECO:0000256" key="6">
    <source>
        <dbReference type="ARBA" id="ARBA00022692"/>
    </source>
</evidence>
<keyword evidence="5" id="KW-0762">Sugar transport</keyword>
<name>A0AAU7MBK6_9ACTN</name>
<feature type="transmembrane region" description="Helical" evidence="10">
    <location>
        <begin position="93"/>
        <end position="119"/>
    </location>
</feature>
<dbReference type="InterPro" id="IPR011701">
    <property type="entry name" value="MFS"/>
</dbReference>
<dbReference type="GO" id="GO:0005886">
    <property type="term" value="C:plasma membrane"/>
    <property type="evidence" value="ECO:0007669"/>
    <property type="project" value="UniProtKB-SubCell"/>
</dbReference>
<dbReference type="PROSITE" id="PS50850">
    <property type="entry name" value="MFS"/>
    <property type="match status" value="1"/>
</dbReference>
<comment type="subcellular location">
    <subcellularLocation>
        <location evidence="1">Cell membrane</location>
        <topology evidence="1">Multi-pass membrane protein</topology>
    </subcellularLocation>
</comment>
<gene>
    <name evidence="13" type="ORF">ABUL08_05600</name>
    <name evidence="12" type="ORF">VK199_05555</name>
</gene>
<dbReference type="EMBL" id="CP159342">
    <property type="protein sequence ID" value="XCH75566.1"/>
    <property type="molecule type" value="Genomic_DNA"/>
</dbReference>
<dbReference type="GO" id="GO:0022857">
    <property type="term" value="F:transmembrane transporter activity"/>
    <property type="evidence" value="ECO:0007669"/>
    <property type="project" value="InterPro"/>
</dbReference>
<evidence type="ECO:0000313" key="13">
    <source>
        <dbReference type="EMBL" id="XCH75566.1"/>
    </source>
</evidence>
<feature type="transmembrane region" description="Helical" evidence="10">
    <location>
        <begin position="345"/>
        <end position="365"/>
    </location>
</feature>
<accession>A0AAU7MBK6</accession>
<reference evidence="12" key="1">
    <citation type="submission" date="2024-01" db="EMBL/GenBank/DDBJ databases">
        <title>The genome sequence of Micromonospora mangrovi CCTCC AA 2012012.</title>
        <authorList>
            <person name="Gao J."/>
        </authorList>
    </citation>
    <scope>NUCLEOTIDE SEQUENCE</scope>
    <source>
        <strain evidence="12">CCTCC AA 2012012</strain>
    </source>
</reference>
<dbReference type="Pfam" id="PF07690">
    <property type="entry name" value="MFS_1"/>
    <property type="match status" value="2"/>
</dbReference>